<evidence type="ECO:0000313" key="4">
    <source>
        <dbReference type="Proteomes" id="UP000579605"/>
    </source>
</evidence>
<dbReference type="PANTHER" id="PTHR30204">
    <property type="entry name" value="REDOX-CYCLING DRUG-SENSING TRANSCRIPTIONAL ACTIVATOR SOXR"/>
    <property type="match status" value="1"/>
</dbReference>
<feature type="domain" description="HTH merR-type" evidence="2">
    <location>
        <begin position="130"/>
        <end position="199"/>
    </location>
</feature>
<feature type="domain" description="HTH merR-type" evidence="2">
    <location>
        <begin position="21"/>
        <end position="64"/>
    </location>
</feature>
<dbReference type="InterPro" id="IPR009061">
    <property type="entry name" value="DNA-bd_dom_put_sf"/>
</dbReference>
<keyword evidence="1 3" id="KW-0238">DNA-binding</keyword>
<dbReference type="PRINTS" id="PR00040">
    <property type="entry name" value="HTHMERR"/>
</dbReference>
<dbReference type="AlphaFoldDB" id="A0A852ZU94"/>
<dbReference type="SMART" id="SM00422">
    <property type="entry name" value="HTH_MERR"/>
    <property type="match status" value="2"/>
</dbReference>
<evidence type="ECO:0000259" key="2">
    <source>
        <dbReference type="PROSITE" id="PS50937"/>
    </source>
</evidence>
<organism evidence="3 4">
    <name type="scientific">Actinopolymorpha rutila</name>
    <dbReference type="NCBI Taxonomy" id="446787"/>
    <lineage>
        <taxon>Bacteria</taxon>
        <taxon>Bacillati</taxon>
        <taxon>Actinomycetota</taxon>
        <taxon>Actinomycetes</taxon>
        <taxon>Propionibacteriales</taxon>
        <taxon>Actinopolymorphaceae</taxon>
        <taxon>Actinopolymorpha</taxon>
    </lineage>
</organism>
<dbReference type="GO" id="GO:0003677">
    <property type="term" value="F:DNA binding"/>
    <property type="evidence" value="ECO:0007669"/>
    <property type="project" value="UniProtKB-KW"/>
</dbReference>
<dbReference type="PANTHER" id="PTHR30204:SF93">
    <property type="entry name" value="HTH MERR-TYPE DOMAIN-CONTAINING PROTEIN"/>
    <property type="match status" value="1"/>
</dbReference>
<sequence length="247" mass="27210">MSNKLEAGRPLRPVDLGRTVGLSPSQVRTYENVGFIPAAQRSSTGYRRYTGAHVEALRVARCLIGGYGWLPAQRVLSAVHAGDTATALAAVDACHADLHRQRGQIADAMRALEQIGYAEDTGPMSTARRLVRIGAAARLAGVRPSALRFWEQQGLLQPTREPRTEARCYPREQLQRVQIITLLRAAGYRFVAIRSVLDDLAASRPEQARAALEQRRRSVERASRKAMRATSTLYEYLETLGSGEQSA</sequence>
<protein>
    <submittedName>
        <fullName evidence="3">DNA-binding transcriptional MerR regulator</fullName>
    </submittedName>
</protein>
<dbReference type="PROSITE" id="PS50937">
    <property type="entry name" value="HTH_MERR_2"/>
    <property type="match status" value="2"/>
</dbReference>
<dbReference type="Pfam" id="PF13411">
    <property type="entry name" value="MerR_1"/>
    <property type="match status" value="1"/>
</dbReference>
<name>A0A852ZU94_9ACTN</name>
<dbReference type="Pfam" id="PF00376">
    <property type="entry name" value="MerR"/>
    <property type="match status" value="1"/>
</dbReference>
<dbReference type="EMBL" id="JACBZH010000001">
    <property type="protein sequence ID" value="NYH92246.1"/>
    <property type="molecule type" value="Genomic_DNA"/>
</dbReference>
<dbReference type="InterPro" id="IPR047057">
    <property type="entry name" value="MerR_fam"/>
</dbReference>
<evidence type="ECO:0000313" key="3">
    <source>
        <dbReference type="EMBL" id="NYH92246.1"/>
    </source>
</evidence>
<accession>A0A852ZU94</accession>
<dbReference type="Proteomes" id="UP000579605">
    <property type="component" value="Unassembled WGS sequence"/>
</dbReference>
<dbReference type="SUPFAM" id="SSF46955">
    <property type="entry name" value="Putative DNA-binding domain"/>
    <property type="match status" value="2"/>
</dbReference>
<proteinExistence type="predicted"/>
<comment type="caution">
    <text evidence="3">The sequence shown here is derived from an EMBL/GenBank/DDBJ whole genome shotgun (WGS) entry which is preliminary data.</text>
</comment>
<keyword evidence="4" id="KW-1185">Reference proteome</keyword>
<dbReference type="RefSeq" id="WP_179789694.1">
    <property type="nucleotide sequence ID" value="NZ_BAAARR010000005.1"/>
</dbReference>
<gene>
    <name evidence="3" type="ORF">F4554_004884</name>
</gene>
<evidence type="ECO:0000256" key="1">
    <source>
        <dbReference type="ARBA" id="ARBA00023125"/>
    </source>
</evidence>
<dbReference type="InterPro" id="IPR000551">
    <property type="entry name" value="MerR-type_HTH_dom"/>
</dbReference>
<reference evidence="3 4" key="1">
    <citation type="submission" date="2020-07" db="EMBL/GenBank/DDBJ databases">
        <title>Sequencing the genomes of 1000 actinobacteria strains.</title>
        <authorList>
            <person name="Klenk H.-P."/>
        </authorList>
    </citation>
    <scope>NUCLEOTIDE SEQUENCE [LARGE SCALE GENOMIC DNA]</scope>
    <source>
        <strain evidence="3 4">DSM 18448</strain>
    </source>
</reference>
<dbReference type="Gene3D" id="1.10.1660.10">
    <property type="match status" value="2"/>
</dbReference>
<dbReference type="GO" id="GO:0003700">
    <property type="term" value="F:DNA-binding transcription factor activity"/>
    <property type="evidence" value="ECO:0007669"/>
    <property type="project" value="InterPro"/>
</dbReference>